<feature type="domain" description="DUF7820" evidence="3">
    <location>
        <begin position="361"/>
        <end position="718"/>
    </location>
</feature>
<feature type="compositionally biased region" description="Low complexity" evidence="1">
    <location>
        <begin position="627"/>
        <end position="657"/>
    </location>
</feature>
<evidence type="ECO:0000313" key="4">
    <source>
        <dbReference type="EMBL" id="KAL1840024.1"/>
    </source>
</evidence>
<feature type="region of interest" description="Disordered" evidence="1">
    <location>
        <begin position="1"/>
        <end position="137"/>
    </location>
</feature>
<organism evidence="4 5">
    <name type="scientific">Humicola insolens</name>
    <name type="common">Soft-rot fungus</name>
    <dbReference type="NCBI Taxonomy" id="85995"/>
    <lineage>
        <taxon>Eukaryota</taxon>
        <taxon>Fungi</taxon>
        <taxon>Dikarya</taxon>
        <taxon>Ascomycota</taxon>
        <taxon>Pezizomycotina</taxon>
        <taxon>Sordariomycetes</taxon>
        <taxon>Sordariomycetidae</taxon>
        <taxon>Sordariales</taxon>
        <taxon>Chaetomiaceae</taxon>
        <taxon>Mycothermus</taxon>
    </lineage>
</organism>
<feature type="compositionally biased region" description="Low complexity" evidence="1">
    <location>
        <begin position="47"/>
        <end position="62"/>
    </location>
</feature>
<sequence length="819" mass="87351">MDTKSQDSSNLERSRPVRTSGVYDGEEEHDLALAGVVTDGFRPPHLTSASESSTTPPASATPEPRPADETPSSSTDRQDDAPIISKPPVPPDASMAGHEPGGLTQQLTDATASIGFVPLDSGPYRGPTGPSHPYDVYAQNSDGIEAAASQPADIPIGFRGLPDQYQRRIGPDGEEMGIVGPDGHTEQLPPYTRYPEEAYGGKPPIAESSGSETDRGANPVAPAAAPATAPDVSPPAAPNISGAGGIGLATRNPEFESTEDPETPQSPNSASSFTSDDSQRAIRGGEEKVSEKKEPPRKWKAWMRRKMCGIVPYWALCLAAFVLVVMAIVLGAVIGSTPNAPKQPPKRDPVWTGFEWFEWVKPIATPPPDLQPLATGTFSLPVIPNIAPNTCIRDTTLSQAWTCQIVTEAWHVTIYKDDNGYRATLNSSHFDTLRDNTYNYGQQPLVVEEPFALQLVTDTLELKRGPAWYQRLYHDKTVIMPEAALGSPQTSSNATRRAVAGAALKVKRQEPLQPGEKVWICTWPNTTFDLFIYAQQNSSFSNWSSKSSSSLFSSTTSTKEPTSPITPPPTALPTTAAEGETETYPKSTSKPSEGPRTDDNLFDGDGHQYQPNQAPRSPPPPFPTNPPITTTITTTETTTTSEAPSSSSTTTGRSPATSPSPPPPMYPRVIKLSEHRIWTRGAPKAQCTQAEIRAPGERAQPVRDSEGKPIVVDIKETEFFIPGGGGSGNGEGGGGGGGGGGGNGGNPEKRQTNPNTNSQGSNDGSNSRSWSPLLERNSLGDHMPRGHVLPPRQVGEIPGSDELPDFGQMGSCACLWFLT</sequence>
<keyword evidence="2" id="KW-0472">Membrane</keyword>
<feature type="compositionally biased region" description="Low complexity" evidence="1">
    <location>
        <begin position="217"/>
        <end position="231"/>
    </location>
</feature>
<dbReference type="EMBL" id="JAZGSY010000130">
    <property type="protein sequence ID" value="KAL1840024.1"/>
    <property type="molecule type" value="Genomic_DNA"/>
</dbReference>
<feature type="compositionally biased region" description="Pro residues" evidence="1">
    <location>
        <begin position="616"/>
        <end position="626"/>
    </location>
</feature>
<feature type="compositionally biased region" description="Gly residues" evidence="1">
    <location>
        <begin position="722"/>
        <end position="745"/>
    </location>
</feature>
<evidence type="ECO:0000256" key="1">
    <source>
        <dbReference type="SAM" id="MobiDB-lite"/>
    </source>
</evidence>
<dbReference type="PANTHER" id="PTHR42078:SF1">
    <property type="entry name" value="GLUCAN 1, 4-ALPHA-GLUCOSIDASE"/>
    <property type="match status" value="1"/>
</dbReference>
<feature type="region of interest" description="Disordered" evidence="1">
    <location>
        <begin position="540"/>
        <end position="805"/>
    </location>
</feature>
<protein>
    <recommendedName>
        <fullName evidence="3">DUF7820 domain-containing protein</fullName>
    </recommendedName>
</protein>
<feature type="compositionally biased region" description="Basic and acidic residues" evidence="1">
    <location>
        <begin position="694"/>
        <end position="718"/>
    </location>
</feature>
<dbReference type="Pfam" id="PF25130">
    <property type="entry name" value="DUF7820"/>
    <property type="match status" value="1"/>
</dbReference>
<reference evidence="4 5" key="1">
    <citation type="journal article" date="2024" name="Commun. Biol.">
        <title>Comparative genomic analysis of thermophilic fungi reveals convergent evolutionary adaptations and gene losses.</title>
        <authorList>
            <person name="Steindorff A.S."/>
            <person name="Aguilar-Pontes M.V."/>
            <person name="Robinson A.J."/>
            <person name="Andreopoulos B."/>
            <person name="LaButti K."/>
            <person name="Kuo A."/>
            <person name="Mondo S."/>
            <person name="Riley R."/>
            <person name="Otillar R."/>
            <person name="Haridas S."/>
            <person name="Lipzen A."/>
            <person name="Grimwood J."/>
            <person name="Schmutz J."/>
            <person name="Clum A."/>
            <person name="Reid I.D."/>
            <person name="Moisan M.C."/>
            <person name="Butler G."/>
            <person name="Nguyen T.T.M."/>
            <person name="Dewar K."/>
            <person name="Conant G."/>
            <person name="Drula E."/>
            <person name="Henrissat B."/>
            <person name="Hansel C."/>
            <person name="Singer S."/>
            <person name="Hutchinson M.I."/>
            <person name="de Vries R.P."/>
            <person name="Natvig D.O."/>
            <person name="Powell A.J."/>
            <person name="Tsang A."/>
            <person name="Grigoriev I.V."/>
        </authorList>
    </citation>
    <scope>NUCLEOTIDE SEQUENCE [LARGE SCALE GENOMIC DNA]</scope>
    <source>
        <strain evidence="4 5">CBS 620.91</strain>
    </source>
</reference>
<dbReference type="InterPro" id="IPR056722">
    <property type="entry name" value="DUF7820"/>
</dbReference>
<dbReference type="PANTHER" id="PTHR42078">
    <property type="entry name" value="GLUCAN 1, 4-ALPHA-GLUCOSIDASE"/>
    <property type="match status" value="1"/>
</dbReference>
<feature type="compositionally biased region" description="Low complexity" evidence="1">
    <location>
        <begin position="540"/>
        <end position="563"/>
    </location>
</feature>
<feature type="compositionally biased region" description="Basic and acidic residues" evidence="1">
    <location>
        <begin position="277"/>
        <end position="297"/>
    </location>
</feature>
<name>A0ABR3VDT6_HUMIN</name>
<evidence type="ECO:0000313" key="5">
    <source>
        <dbReference type="Proteomes" id="UP001583172"/>
    </source>
</evidence>
<dbReference type="Proteomes" id="UP001583172">
    <property type="component" value="Unassembled WGS sequence"/>
</dbReference>
<feature type="transmembrane region" description="Helical" evidence="2">
    <location>
        <begin position="310"/>
        <end position="334"/>
    </location>
</feature>
<evidence type="ECO:0000256" key="2">
    <source>
        <dbReference type="SAM" id="Phobius"/>
    </source>
</evidence>
<comment type="caution">
    <text evidence="4">The sequence shown here is derived from an EMBL/GenBank/DDBJ whole genome shotgun (WGS) entry which is preliminary data.</text>
</comment>
<evidence type="ECO:0000259" key="3">
    <source>
        <dbReference type="Pfam" id="PF25130"/>
    </source>
</evidence>
<feature type="compositionally biased region" description="Polar residues" evidence="1">
    <location>
        <begin position="752"/>
        <end position="770"/>
    </location>
</feature>
<feature type="region of interest" description="Disordered" evidence="1">
    <location>
        <begin position="154"/>
        <end position="298"/>
    </location>
</feature>
<gene>
    <name evidence="4" type="ORF">VTJ49DRAFT_895</name>
</gene>
<accession>A0ABR3VDT6</accession>
<feature type="compositionally biased region" description="Polar residues" evidence="1">
    <location>
        <begin position="263"/>
        <end position="276"/>
    </location>
</feature>
<keyword evidence="2" id="KW-0812">Transmembrane</keyword>
<proteinExistence type="predicted"/>
<feature type="compositionally biased region" description="Basic and acidic residues" evidence="1">
    <location>
        <begin position="1"/>
        <end position="15"/>
    </location>
</feature>
<keyword evidence="5" id="KW-1185">Reference proteome</keyword>
<feature type="compositionally biased region" description="Low complexity" evidence="1">
    <location>
        <begin position="572"/>
        <end position="585"/>
    </location>
</feature>
<keyword evidence="2" id="KW-1133">Transmembrane helix</keyword>